<dbReference type="Gene3D" id="3.40.50.1820">
    <property type="entry name" value="alpha/beta hydrolase"/>
    <property type="match status" value="1"/>
</dbReference>
<dbReference type="InterPro" id="IPR001343">
    <property type="entry name" value="Hemolysn_Ca-bd"/>
</dbReference>
<dbReference type="EMBL" id="WHSC02000007">
    <property type="protein sequence ID" value="MDO6122893.1"/>
    <property type="molecule type" value="Genomic_DNA"/>
</dbReference>
<dbReference type="Gene3D" id="2.150.10.10">
    <property type="entry name" value="Serralysin-like metalloprotease, C-terminal"/>
    <property type="match status" value="2"/>
</dbReference>
<dbReference type="InterPro" id="IPR011049">
    <property type="entry name" value="Serralysin-like_metalloprot_C"/>
</dbReference>
<dbReference type="RefSeq" id="WP_244760561.1">
    <property type="nucleotide sequence ID" value="NZ_JALJCJ010000002.1"/>
</dbReference>
<organism evidence="3 4">
    <name type="scientific">Shinella curvata</name>
    <dbReference type="NCBI Taxonomy" id="1817964"/>
    <lineage>
        <taxon>Bacteria</taxon>
        <taxon>Pseudomonadati</taxon>
        <taxon>Pseudomonadota</taxon>
        <taxon>Alphaproteobacteria</taxon>
        <taxon>Hyphomicrobiales</taxon>
        <taxon>Rhizobiaceae</taxon>
        <taxon>Shinella</taxon>
    </lineage>
</organism>
<dbReference type="InterPro" id="IPR018511">
    <property type="entry name" value="Hemolysin-typ_Ca-bd_CS"/>
</dbReference>
<proteinExistence type="predicted"/>
<comment type="subcellular location">
    <subcellularLocation>
        <location evidence="1">Secreted</location>
    </subcellularLocation>
</comment>
<dbReference type="Pfam" id="PF00353">
    <property type="entry name" value="HemolysinCabind"/>
    <property type="match status" value="1"/>
</dbReference>
<dbReference type="InterPro" id="IPR029058">
    <property type="entry name" value="AB_hydrolase_fold"/>
</dbReference>
<gene>
    <name evidence="3" type="ORF">GB928_016990</name>
</gene>
<evidence type="ECO:0000256" key="1">
    <source>
        <dbReference type="ARBA" id="ARBA00004613"/>
    </source>
</evidence>
<dbReference type="Proteomes" id="UP001177080">
    <property type="component" value="Unassembled WGS sequence"/>
</dbReference>
<evidence type="ECO:0000256" key="2">
    <source>
        <dbReference type="ARBA" id="ARBA00022525"/>
    </source>
</evidence>
<dbReference type="PANTHER" id="PTHR38340:SF1">
    <property type="entry name" value="S-LAYER PROTEIN"/>
    <property type="match status" value="1"/>
</dbReference>
<keyword evidence="4" id="KW-1185">Reference proteome</keyword>
<evidence type="ECO:0008006" key="5">
    <source>
        <dbReference type="Google" id="ProtNLM"/>
    </source>
</evidence>
<dbReference type="PROSITE" id="PS00330">
    <property type="entry name" value="HEMOLYSIN_CALCIUM"/>
    <property type="match status" value="2"/>
</dbReference>
<name>A0ABT8XGM9_9HYPH</name>
<evidence type="ECO:0000313" key="3">
    <source>
        <dbReference type="EMBL" id="MDO6122893.1"/>
    </source>
</evidence>
<reference evidence="3" key="1">
    <citation type="submission" date="2022-04" db="EMBL/GenBank/DDBJ databases">
        <title>Shinella lacus sp. nov., a novel member of the genus Shinella from water.</title>
        <authorList>
            <person name="Deng Y."/>
        </authorList>
    </citation>
    <scope>NUCLEOTIDE SEQUENCE</scope>
    <source>
        <strain evidence="3">JCM 31239</strain>
    </source>
</reference>
<dbReference type="PRINTS" id="PR00313">
    <property type="entry name" value="CABNDNGRPT"/>
</dbReference>
<dbReference type="InterPro" id="IPR050557">
    <property type="entry name" value="RTX_toxin/Mannuronan_C5-epim"/>
</dbReference>
<evidence type="ECO:0000313" key="4">
    <source>
        <dbReference type="Proteomes" id="UP001177080"/>
    </source>
</evidence>
<accession>A0ABT8XGM9</accession>
<dbReference type="PANTHER" id="PTHR38340">
    <property type="entry name" value="S-LAYER PROTEIN"/>
    <property type="match status" value="1"/>
</dbReference>
<protein>
    <recommendedName>
        <fullName evidence="5">Hemolysin type calcium-binding protein</fullName>
    </recommendedName>
</protein>
<dbReference type="SUPFAM" id="SSF51120">
    <property type="entry name" value="beta-Roll"/>
    <property type="match status" value="1"/>
</dbReference>
<comment type="caution">
    <text evidence="3">The sequence shown here is derived from an EMBL/GenBank/DDBJ whole genome shotgun (WGS) entry which is preliminary data.</text>
</comment>
<sequence length="506" mass="54340">MAKFLGSKVDQDQVMTALHVQFGPMPGWEQVTAKDLGLSGGSKTFFANSVYADAGLEIYRDQQNPKNFILNFSALEFDGVPAVFGHYLGNPPKFDTKYADDYAKIYAAVGKLAKGGDVLVTGFSLGGLAVNQMADRANTEFSKSDLTFVALGGEYISSSSAKLVNLGAYNDWFFGAYNAYARLYEKNDPGLKTIKNFAETVFAEDRHLDKLPAGSFLREFFSFDRTETHLPNSVNWAFHFEDGGKKSFIVDNYDWGHASFAMYDAVMAIGAAPFSSELSLKTATLFDFDTEEGGVLNVGGYLSEFAVTPKTLYTIGSIAARDVINGGKYHDRIAGLGGNDTLKGAAGNDKLYGGAGSDKLYGGAGKDTLVGDSGNDVLKGDAGNDVLLGGAGADRLYGGAGADTFVFRSLSHSTTAASRRDTIYDFKPSEKDRIDLSVIDANTKVSGNQEFKFIKTADFHKKAGELRYEKTGGDTLIQGDANGDGKADFAILIDASVTLRLGDFIL</sequence>
<keyword evidence="2" id="KW-0964">Secreted</keyword>